<accession>A0A2H0LV02</accession>
<reference evidence="4 5" key="1">
    <citation type="submission" date="2017-09" db="EMBL/GenBank/DDBJ databases">
        <title>Depth-based differentiation of microbial function through sediment-hosted aquifers and enrichment of novel symbionts in the deep terrestrial subsurface.</title>
        <authorList>
            <person name="Probst A.J."/>
            <person name="Ladd B."/>
            <person name="Jarett J.K."/>
            <person name="Geller-Mcgrath D.E."/>
            <person name="Sieber C.M."/>
            <person name="Emerson J.B."/>
            <person name="Anantharaman K."/>
            <person name="Thomas B.C."/>
            <person name="Malmstrom R."/>
            <person name="Stieglmeier M."/>
            <person name="Klingl A."/>
            <person name="Woyke T."/>
            <person name="Ryan C.M."/>
            <person name="Banfield J.F."/>
        </authorList>
    </citation>
    <scope>NUCLEOTIDE SEQUENCE [LARGE SCALE GENOMIC DNA]</scope>
    <source>
        <strain evidence="4">CG11_big_fil_rev_8_21_14_0_20_42_13</strain>
    </source>
</reference>
<keyword evidence="1" id="KW-0808">Transferase</keyword>
<comment type="caution">
    <text evidence="4">The sequence shown here is derived from an EMBL/GenBank/DDBJ whole genome shotgun (WGS) entry which is preliminary data.</text>
</comment>
<dbReference type="EMBL" id="PCWA01000111">
    <property type="protein sequence ID" value="PIQ88253.1"/>
    <property type="molecule type" value="Genomic_DNA"/>
</dbReference>
<dbReference type="AlphaFoldDB" id="A0A2H0LV02"/>
<evidence type="ECO:0000313" key="5">
    <source>
        <dbReference type="Proteomes" id="UP000229641"/>
    </source>
</evidence>
<dbReference type="PROSITE" id="PS00584">
    <property type="entry name" value="PFKB_KINASES_2"/>
    <property type="match status" value="1"/>
</dbReference>
<sequence>MSIIVLGTVALDSVKTPHGRRNNLLGGSAAHFAMSARFFNEVNLVAIVGEDFPRKHIDFLHKNGIILTSLIKSGGKTFRWSGEYKGDLNTALTLSTELGVLSFFKPKITDHQRKIENVFLANVDPEIQSHLLKSMHSPRLVGLDSMNYWIHNKRKALFKLLKLVDIYVANDQEARDLSGEHNLIKAARYLRGKGPRFIVIKKGEHGVLFYCDRFIFSYPAFPVEKVVDPTGAGDTFAGGFMGYLSVQKSISEKILKRAVIYGTILSSFNVEGFGLEKTSVLTKKAVNSRLNKFKKILAF</sequence>
<evidence type="ECO:0000313" key="4">
    <source>
        <dbReference type="EMBL" id="PIQ88253.1"/>
    </source>
</evidence>
<name>A0A2H0LV02_9BACT</name>
<keyword evidence="2 4" id="KW-0418">Kinase</keyword>
<gene>
    <name evidence="4" type="ORF">COV72_09060</name>
</gene>
<dbReference type="PANTHER" id="PTHR10584">
    <property type="entry name" value="SUGAR KINASE"/>
    <property type="match status" value="1"/>
</dbReference>
<dbReference type="GO" id="GO:0005829">
    <property type="term" value="C:cytosol"/>
    <property type="evidence" value="ECO:0007669"/>
    <property type="project" value="TreeGrafter"/>
</dbReference>
<dbReference type="Pfam" id="PF00294">
    <property type="entry name" value="PfkB"/>
    <property type="match status" value="1"/>
</dbReference>
<dbReference type="InterPro" id="IPR011611">
    <property type="entry name" value="PfkB_dom"/>
</dbReference>
<dbReference type="Proteomes" id="UP000229641">
    <property type="component" value="Unassembled WGS sequence"/>
</dbReference>
<evidence type="ECO:0000256" key="1">
    <source>
        <dbReference type="ARBA" id="ARBA00022679"/>
    </source>
</evidence>
<feature type="domain" description="Carbohydrate kinase PfkB" evidence="3">
    <location>
        <begin position="25"/>
        <end position="271"/>
    </location>
</feature>
<dbReference type="SUPFAM" id="SSF53613">
    <property type="entry name" value="Ribokinase-like"/>
    <property type="match status" value="1"/>
</dbReference>
<evidence type="ECO:0000259" key="3">
    <source>
        <dbReference type="Pfam" id="PF00294"/>
    </source>
</evidence>
<dbReference type="InterPro" id="IPR029056">
    <property type="entry name" value="Ribokinase-like"/>
</dbReference>
<dbReference type="GO" id="GO:0016301">
    <property type="term" value="F:kinase activity"/>
    <property type="evidence" value="ECO:0007669"/>
    <property type="project" value="UniProtKB-KW"/>
</dbReference>
<evidence type="ECO:0000256" key="2">
    <source>
        <dbReference type="ARBA" id="ARBA00022777"/>
    </source>
</evidence>
<dbReference type="InterPro" id="IPR002173">
    <property type="entry name" value="Carboh/pur_kinase_PfkB_CS"/>
</dbReference>
<organism evidence="4 5">
    <name type="scientific">Candidatus Ghiorseimicrobium undicola</name>
    <dbReference type="NCBI Taxonomy" id="1974746"/>
    <lineage>
        <taxon>Bacteria</taxon>
        <taxon>Pseudomonadati</taxon>
        <taxon>Candidatus Omnitrophota</taxon>
        <taxon>Candidatus Ghiorseimicrobium</taxon>
    </lineage>
</organism>
<dbReference type="PANTHER" id="PTHR10584:SF166">
    <property type="entry name" value="RIBOKINASE"/>
    <property type="match status" value="1"/>
</dbReference>
<dbReference type="Gene3D" id="3.40.1190.20">
    <property type="match status" value="1"/>
</dbReference>
<protein>
    <submittedName>
        <fullName evidence="4">Sugar kinase</fullName>
    </submittedName>
</protein>
<proteinExistence type="predicted"/>